<dbReference type="GO" id="GO:0031146">
    <property type="term" value="P:SCF-dependent proteasomal ubiquitin-dependent protein catabolic process"/>
    <property type="evidence" value="ECO:0007669"/>
    <property type="project" value="TreeGrafter"/>
</dbReference>
<protein>
    <recommendedName>
        <fullName evidence="1">F-box/LRR-repeat protein 15-like leucin rich repeat domain-containing protein</fullName>
    </recommendedName>
</protein>
<dbReference type="Proteomes" id="UP001151287">
    <property type="component" value="Unassembled WGS sequence"/>
</dbReference>
<keyword evidence="3" id="KW-1185">Reference proteome</keyword>
<dbReference type="PANTHER" id="PTHR13318">
    <property type="entry name" value="PARTNER OF PAIRED, ISOFORM B-RELATED"/>
    <property type="match status" value="1"/>
</dbReference>
<evidence type="ECO:0000313" key="2">
    <source>
        <dbReference type="EMBL" id="KAJ1688748.1"/>
    </source>
</evidence>
<feature type="domain" description="F-box/LRR-repeat protein 15-like leucin rich repeat" evidence="1">
    <location>
        <begin position="320"/>
        <end position="497"/>
    </location>
</feature>
<dbReference type="AlphaFoldDB" id="A0A9Q0C7I0"/>
<accession>A0A9Q0C7I0</accession>
<dbReference type="FunFam" id="3.80.10.10:FF:000276">
    <property type="entry name" value="F-box/LRR-repeat protein 3"/>
    <property type="match status" value="1"/>
</dbReference>
<organism evidence="2 3">
    <name type="scientific">Rhynchospora breviuscula</name>
    <dbReference type="NCBI Taxonomy" id="2022672"/>
    <lineage>
        <taxon>Eukaryota</taxon>
        <taxon>Viridiplantae</taxon>
        <taxon>Streptophyta</taxon>
        <taxon>Embryophyta</taxon>
        <taxon>Tracheophyta</taxon>
        <taxon>Spermatophyta</taxon>
        <taxon>Magnoliopsida</taxon>
        <taxon>Liliopsida</taxon>
        <taxon>Poales</taxon>
        <taxon>Cyperaceae</taxon>
        <taxon>Cyperoideae</taxon>
        <taxon>Rhynchosporeae</taxon>
        <taxon>Rhynchospora</taxon>
    </lineage>
</organism>
<dbReference type="InterPro" id="IPR032675">
    <property type="entry name" value="LRR_dom_sf"/>
</dbReference>
<dbReference type="InterPro" id="IPR006553">
    <property type="entry name" value="Leu-rich_rpt_Cys-con_subtyp"/>
</dbReference>
<evidence type="ECO:0000313" key="3">
    <source>
        <dbReference type="Proteomes" id="UP001151287"/>
    </source>
</evidence>
<dbReference type="SUPFAM" id="SSF52047">
    <property type="entry name" value="RNI-like"/>
    <property type="match status" value="3"/>
</dbReference>
<reference evidence="2" key="1">
    <citation type="journal article" date="2022" name="Cell">
        <title>Repeat-based holocentromeres influence genome architecture and karyotype evolution.</title>
        <authorList>
            <person name="Hofstatter P.G."/>
            <person name="Thangavel G."/>
            <person name="Lux T."/>
            <person name="Neumann P."/>
            <person name="Vondrak T."/>
            <person name="Novak P."/>
            <person name="Zhang M."/>
            <person name="Costa L."/>
            <person name="Castellani M."/>
            <person name="Scott A."/>
            <person name="Toegelov H."/>
            <person name="Fuchs J."/>
            <person name="Mata-Sucre Y."/>
            <person name="Dias Y."/>
            <person name="Vanzela A.L.L."/>
            <person name="Huettel B."/>
            <person name="Almeida C.C.S."/>
            <person name="Simkova H."/>
            <person name="Souza G."/>
            <person name="Pedrosa-Harand A."/>
            <person name="Macas J."/>
            <person name="Mayer K.F.X."/>
            <person name="Houben A."/>
            <person name="Marques A."/>
        </authorList>
    </citation>
    <scope>NUCLEOTIDE SEQUENCE</scope>
    <source>
        <strain evidence="2">RhyBre1mFocal</strain>
    </source>
</reference>
<dbReference type="Pfam" id="PF25372">
    <property type="entry name" value="DUF7885"/>
    <property type="match status" value="2"/>
</dbReference>
<sequence length="682" mass="74589">MEPEKRMDKRIRVDLNLELEQNPIIISPFESLSEEVLFLILDLLNWNPLDRKSFSLVSRSFYKLESCHRRWLTPLRSDLLPSILTRYSSISHLNLTLCSRLTDVTLASIASLLSSSLRSINLSGSRSYTHKGIECLADKCFNLEEIDVSIRVDLGDEVAAAIGKMVKMERVNMGRCRKVTDLGIGCIAVGCPNLKLLSVKGCVGVTDLGVKLVAVKCTKLKSLDVSFTMITKKCLPAIMQLPNLEEFCMTGCLGIDSKAFVILKQGCNTLQALDMSNCEHMTDSGVLSILQKCPNLFHLNLASCSSVNVSILSGLKSMCKLGSIKLDGCKVTASGLKSLSNSCISLKELSLSKCLGVTDEGISVIVAKHKDLVKLDVTCCRYITDESLSAITSSCTSLVSLRMESCTKLSSKGFWLIGQCCPKLEELDLTDNDLDDEGLRSLAGCHNLVSLKIGICLRITDNGLIPIGHSCPRLQELDLYRAIGITDKGVSAIADGCPHLEMINMAYCTNISDESLKFLSKCSKLCILEIRGCLQVSSAGISAIAAGCLLLSKLDVKKCCEVNDAAMFSLARYSHNLRQIHLSYCSVTDAGLLVLACLGSLQNVTMLHLSGVSPKGLATALLMCHGLTKVKMHSSFKLSIPQALIEHVESRGCSFHWMNKPFQVDFESSELWKQQSHDLFVE</sequence>
<name>A0A9Q0C7I0_9POAL</name>
<gene>
    <name evidence="2" type="ORF">LUZ63_012903</name>
</gene>
<dbReference type="Pfam" id="PF13516">
    <property type="entry name" value="LRR_6"/>
    <property type="match status" value="1"/>
</dbReference>
<comment type="caution">
    <text evidence="2">The sequence shown here is derived from an EMBL/GenBank/DDBJ whole genome shotgun (WGS) entry which is preliminary data.</text>
</comment>
<dbReference type="InterPro" id="IPR057207">
    <property type="entry name" value="FBXL15_LRR"/>
</dbReference>
<evidence type="ECO:0000259" key="1">
    <source>
        <dbReference type="Pfam" id="PF25372"/>
    </source>
</evidence>
<dbReference type="GO" id="GO:0019005">
    <property type="term" value="C:SCF ubiquitin ligase complex"/>
    <property type="evidence" value="ECO:0007669"/>
    <property type="project" value="TreeGrafter"/>
</dbReference>
<dbReference type="InterPro" id="IPR001611">
    <property type="entry name" value="Leu-rich_rpt"/>
</dbReference>
<dbReference type="EMBL" id="JAMQYH010000004">
    <property type="protein sequence ID" value="KAJ1688748.1"/>
    <property type="molecule type" value="Genomic_DNA"/>
</dbReference>
<dbReference type="OrthoDB" id="550575at2759"/>
<feature type="domain" description="F-box/LRR-repeat protein 15-like leucin rich repeat" evidence="1">
    <location>
        <begin position="175"/>
        <end position="293"/>
    </location>
</feature>
<dbReference type="Gene3D" id="3.80.10.10">
    <property type="entry name" value="Ribonuclease Inhibitor"/>
    <property type="match status" value="4"/>
</dbReference>
<dbReference type="PANTHER" id="PTHR13318:SF105">
    <property type="entry name" value="F-BOX_LRR-REPEAT PROTEIN 3"/>
    <property type="match status" value="1"/>
</dbReference>
<dbReference type="SMART" id="SM00367">
    <property type="entry name" value="LRR_CC"/>
    <property type="match status" value="17"/>
</dbReference>
<proteinExistence type="predicted"/>